<comment type="caution">
    <text evidence="3">The sequence shown here is derived from an EMBL/GenBank/DDBJ whole genome shotgun (WGS) entry which is preliminary data.</text>
</comment>
<organism evidence="3 4">
    <name type="scientific">Maribacter polysiphoniae</name>
    <dbReference type="NCBI Taxonomy" id="429344"/>
    <lineage>
        <taxon>Bacteria</taxon>
        <taxon>Pseudomonadati</taxon>
        <taxon>Bacteroidota</taxon>
        <taxon>Flavobacteriia</taxon>
        <taxon>Flavobacteriales</taxon>
        <taxon>Flavobacteriaceae</taxon>
        <taxon>Maribacter</taxon>
    </lineage>
</organism>
<dbReference type="AlphaFoldDB" id="A0A316E8G0"/>
<dbReference type="InterPro" id="IPR010384">
    <property type="entry name" value="MtfA_fam"/>
</dbReference>
<reference evidence="2 5" key="2">
    <citation type="submission" date="2020-07" db="EMBL/GenBank/DDBJ databases">
        <title>The draft genome sequence of Maribacter polysiphoniae KCTC 22021.</title>
        <authorList>
            <person name="Mu L."/>
        </authorList>
    </citation>
    <scope>NUCLEOTIDE SEQUENCE [LARGE SCALE GENOMIC DNA]</scope>
    <source>
        <strain evidence="2 5">KCTC 22021</strain>
    </source>
</reference>
<evidence type="ECO:0000313" key="2">
    <source>
        <dbReference type="EMBL" id="MBD1259448.1"/>
    </source>
</evidence>
<evidence type="ECO:0000256" key="1">
    <source>
        <dbReference type="SAM" id="Phobius"/>
    </source>
</evidence>
<accession>A0A316E8G0</accession>
<keyword evidence="1" id="KW-0472">Membrane</keyword>
<dbReference type="GO" id="GO:0008237">
    <property type="term" value="F:metallopeptidase activity"/>
    <property type="evidence" value="ECO:0007669"/>
    <property type="project" value="InterPro"/>
</dbReference>
<gene>
    <name evidence="2" type="ORF">HZY62_02525</name>
    <name evidence="3" type="ORF">LX92_01382</name>
</gene>
<feature type="transmembrane region" description="Helical" evidence="1">
    <location>
        <begin position="14"/>
        <end position="35"/>
    </location>
</feature>
<keyword evidence="5" id="KW-1185">Reference proteome</keyword>
<dbReference type="GO" id="GO:0004177">
    <property type="term" value="F:aminopeptidase activity"/>
    <property type="evidence" value="ECO:0007669"/>
    <property type="project" value="TreeGrafter"/>
</dbReference>
<protein>
    <submittedName>
        <fullName evidence="2">Zinc-dependent peptidase</fullName>
    </submittedName>
</protein>
<dbReference type="CDD" id="cd20170">
    <property type="entry name" value="Peptidase_M90-like"/>
    <property type="match status" value="1"/>
</dbReference>
<dbReference type="EMBL" id="JACWLN010000001">
    <property type="protein sequence ID" value="MBD1259448.1"/>
    <property type="molecule type" value="Genomic_DNA"/>
</dbReference>
<dbReference type="RefSeq" id="WP_109649529.1">
    <property type="nucleotide sequence ID" value="NZ_JACWLN010000001.1"/>
</dbReference>
<dbReference type="Proteomes" id="UP000651837">
    <property type="component" value="Unassembled WGS sequence"/>
</dbReference>
<sequence>MAGIIDLMISVDDIFPLVCLALLLGYFLYIVYYTLDLFFLNPFQRIPALTPQEELLIASHLPFFNHLSVSKKERFKKRVVRFRQRKRMDFHEDVQEREKITLLLSATAVMLTLGMADFLILSIKRIIVYPTQYYSRITKQDHYGEYNPGLKTIVFSADHLLEGFRIPNDNRNLAVHEFSHAISFNVANKLYIRSYVFLIGMKKIKWLFKNPEFNRRMGQSDYFRAYGKTNVHEFFAVAVENFVETPAAFEAQFPKLYRIIKRMLNFGFYRMPH</sequence>
<dbReference type="Gene3D" id="1.10.472.150">
    <property type="entry name" value="Glucose-regulated metallo-peptidase M90, N-terminal domain"/>
    <property type="match status" value="1"/>
</dbReference>
<name>A0A316E8G0_9FLAO</name>
<dbReference type="SUPFAM" id="SSF55486">
    <property type="entry name" value="Metalloproteases ('zincins'), catalytic domain"/>
    <property type="match status" value="1"/>
</dbReference>
<dbReference type="OrthoDB" id="9786424at2"/>
<keyword evidence="1" id="KW-0812">Transmembrane</keyword>
<feature type="transmembrane region" description="Helical" evidence="1">
    <location>
        <begin position="100"/>
        <end position="123"/>
    </location>
</feature>
<evidence type="ECO:0000313" key="3">
    <source>
        <dbReference type="EMBL" id="PWK25013.1"/>
    </source>
</evidence>
<dbReference type="Proteomes" id="UP000245667">
    <property type="component" value="Unassembled WGS sequence"/>
</dbReference>
<evidence type="ECO:0000313" key="5">
    <source>
        <dbReference type="Proteomes" id="UP000651837"/>
    </source>
</evidence>
<dbReference type="PANTHER" id="PTHR30164">
    <property type="entry name" value="MTFA PEPTIDASE"/>
    <property type="match status" value="1"/>
</dbReference>
<dbReference type="Gene3D" id="3.40.390.10">
    <property type="entry name" value="Collagenase (Catalytic Domain)"/>
    <property type="match status" value="1"/>
</dbReference>
<dbReference type="PANTHER" id="PTHR30164:SF2">
    <property type="entry name" value="PROTEIN MTFA"/>
    <property type="match status" value="1"/>
</dbReference>
<dbReference type="InterPro" id="IPR024079">
    <property type="entry name" value="MetalloPept_cat_dom_sf"/>
</dbReference>
<dbReference type="InterPro" id="IPR042252">
    <property type="entry name" value="MtfA_N"/>
</dbReference>
<dbReference type="GO" id="GO:0005829">
    <property type="term" value="C:cytosol"/>
    <property type="evidence" value="ECO:0007669"/>
    <property type="project" value="TreeGrafter"/>
</dbReference>
<evidence type="ECO:0000313" key="4">
    <source>
        <dbReference type="Proteomes" id="UP000245667"/>
    </source>
</evidence>
<dbReference type="EMBL" id="QGGQ01000002">
    <property type="protein sequence ID" value="PWK25013.1"/>
    <property type="molecule type" value="Genomic_DNA"/>
</dbReference>
<proteinExistence type="predicted"/>
<keyword evidence="1" id="KW-1133">Transmembrane helix</keyword>
<dbReference type="Pfam" id="PF06167">
    <property type="entry name" value="Peptidase_M90"/>
    <property type="match status" value="1"/>
</dbReference>
<reference evidence="3 4" key="1">
    <citation type="submission" date="2018-05" db="EMBL/GenBank/DDBJ databases">
        <title>Genomic Encyclopedia of Archaeal and Bacterial Type Strains, Phase II (KMG-II): from individual species to whole genera.</title>
        <authorList>
            <person name="Goeker M."/>
        </authorList>
    </citation>
    <scope>NUCLEOTIDE SEQUENCE [LARGE SCALE GENOMIC DNA]</scope>
    <source>
        <strain evidence="3 4">DSM 23514</strain>
    </source>
</reference>